<sequence length="869" mass="99414">MWNYRRYSTHSTKDRTIGGMKTTGTEITLYSVLGFDGLGKQRNHFDREICQIADNEPSSQAKANMEHGTLNEIDAVSTLLGRSFAITKIHEEFPSRYYLRCVSEIDVLNAQYLLFVSLTETKTKVYKLNRDGDIFKKSMKLALSLYGNDKPKRPTKLSDEQKSLKQEITEASKKVHALGRFVSCKACTVSVAERETHSLSREHFNNLLGDMYQLEISLYELKREKASEAVVFLVADLDRSWESDNIRAGLVAWFSKGYSLTVETMKRIAVFVYTECHSKAIHAPYVSFDGQWHNIVTRTTANKPLAVHQLQKDVWKAVENLNFVQHKGINKHPRWNTEAICDCETTIPRNELVATNFGNRLPKLPKNLPKPVSDNNDETEVTGETITLADVMPDPVQNTCDLNSNVLSMTGVEGNLEIEAYAGNVNKTEWALELRDKQKETNTEDDNHQTENCGTLQLPLSDTTNQTYTENPHNLEALPKLLQMKDFVCILSLLRTTENCNKTGKWDNILADKFGQYFESRQSLASLTRKDREITCINHSWRTATCYDKKNKKSKIYQPVFLSEMATQLNEWPNAYAEWHMTMTDIMIDGMEYEWFYHPKFSTNGLFWGLDGFSNEAWLRVAKSKKTLLTQIMITDAIDPMGGGSDWRKGKYAFALSAIIAFPFYIYTFMNEAVLVSDEININALRLLMVNTESVIDVRHKIWPIQLWEGIIASIDSKWLQYAMTKSNEKRYFWRFPCTAREGKEPSQQRSSACISATRLNKFRRDEILTGSFSYCTSKKVVNEMVDKADKEHENSFNNKSNCGKTKPSNIITKNHHFDTTKLARISGFKTFGTISTERNSLQKVALGVRWERARCNQAKLLPTSTNGN</sequence>
<feature type="compositionally biased region" description="Basic and acidic residues" evidence="1">
    <location>
        <begin position="439"/>
        <end position="449"/>
    </location>
</feature>
<protein>
    <submittedName>
        <fullName evidence="2">Uncharacterized protein</fullName>
    </submittedName>
</protein>
<reference evidence="2" key="1">
    <citation type="submission" date="2022-11" db="EMBL/GenBank/DDBJ databases">
        <title>Centuries of genome instability and evolution in soft-shell clam transmissible cancer (bioRxiv).</title>
        <authorList>
            <person name="Hart S.F.M."/>
            <person name="Yonemitsu M.A."/>
            <person name="Giersch R.M."/>
            <person name="Beal B.F."/>
            <person name="Arriagada G."/>
            <person name="Davis B.W."/>
            <person name="Ostrander E.A."/>
            <person name="Goff S.P."/>
            <person name="Metzger M.J."/>
        </authorList>
    </citation>
    <scope>NUCLEOTIDE SEQUENCE</scope>
    <source>
        <strain evidence="2">MELC-2E11</strain>
        <tissue evidence="2">Siphon/mantle</tissue>
    </source>
</reference>
<accession>A0ABY7DMA7</accession>
<evidence type="ECO:0000256" key="1">
    <source>
        <dbReference type="SAM" id="MobiDB-lite"/>
    </source>
</evidence>
<keyword evidence="3" id="KW-1185">Reference proteome</keyword>
<evidence type="ECO:0000313" key="2">
    <source>
        <dbReference type="EMBL" id="WAQ98499.1"/>
    </source>
</evidence>
<organism evidence="2 3">
    <name type="scientific">Mya arenaria</name>
    <name type="common">Soft-shell clam</name>
    <dbReference type="NCBI Taxonomy" id="6604"/>
    <lineage>
        <taxon>Eukaryota</taxon>
        <taxon>Metazoa</taxon>
        <taxon>Spiralia</taxon>
        <taxon>Lophotrochozoa</taxon>
        <taxon>Mollusca</taxon>
        <taxon>Bivalvia</taxon>
        <taxon>Autobranchia</taxon>
        <taxon>Heteroconchia</taxon>
        <taxon>Euheterodonta</taxon>
        <taxon>Imparidentia</taxon>
        <taxon>Neoheterodontei</taxon>
        <taxon>Myida</taxon>
        <taxon>Myoidea</taxon>
        <taxon>Myidae</taxon>
        <taxon>Mya</taxon>
    </lineage>
</organism>
<gene>
    <name evidence="2" type="ORF">MAR_022872</name>
</gene>
<evidence type="ECO:0000313" key="3">
    <source>
        <dbReference type="Proteomes" id="UP001164746"/>
    </source>
</evidence>
<feature type="compositionally biased region" description="Polar residues" evidence="1">
    <location>
        <begin position="450"/>
        <end position="460"/>
    </location>
</feature>
<proteinExistence type="predicted"/>
<feature type="region of interest" description="Disordered" evidence="1">
    <location>
        <begin position="439"/>
        <end position="460"/>
    </location>
</feature>
<dbReference type="EMBL" id="CP111014">
    <property type="protein sequence ID" value="WAQ98499.1"/>
    <property type="molecule type" value="Genomic_DNA"/>
</dbReference>
<name>A0ABY7DMA7_MYAAR</name>
<dbReference type="Proteomes" id="UP001164746">
    <property type="component" value="Chromosome 3"/>
</dbReference>